<gene>
    <name evidence="2" type="ORF">AVDCRST_MAG59-1042</name>
</gene>
<proteinExistence type="predicted"/>
<dbReference type="EMBL" id="CADCWF010000059">
    <property type="protein sequence ID" value="CAA9543272.1"/>
    <property type="molecule type" value="Genomic_DNA"/>
</dbReference>
<feature type="non-terminal residue" evidence="2">
    <location>
        <position position="84"/>
    </location>
</feature>
<organism evidence="2">
    <name type="scientific">uncultured Thermomicrobiales bacterium</name>
    <dbReference type="NCBI Taxonomy" id="1645740"/>
    <lineage>
        <taxon>Bacteria</taxon>
        <taxon>Pseudomonadati</taxon>
        <taxon>Thermomicrobiota</taxon>
        <taxon>Thermomicrobia</taxon>
        <taxon>Thermomicrobiales</taxon>
        <taxon>environmental samples</taxon>
    </lineage>
</organism>
<feature type="compositionally biased region" description="Basic residues" evidence="1">
    <location>
        <begin position="47"/>
        <end position="63"/>
    </location>
</feature>
<protein>
    <submittedName>
        <fullName evidence="2">Uncharacterized protein</fullName>
    </submittedName>
</protein>
<dbReference type="AlphaFoldDB" id="A0A6J4U9F3"/>
<sequence length="84" mass="9377">CGAPARPRTLVGRPVRSVATWRRRSGNRGRLNGQPVLGAGGRSASGPRRRERGRRWPTSRQARRSPGVRMGSRSGLGRWRRRPP</sequence>
<reference evidence="2" key="1">
    <citation type="submission" date="2020-02" db="EMBL/GenBank/DDBJ databases">
        <authorList>
            <person name="Meier V. D."/>
        </authorList>
    </citation>
    <scope>NUCLEOTIDE SEQUENCE</scope>
    <source>
        <strain evidence="2">AVDCRST_MAG59</strain>
    </source>
</reference>
<evidence type="ECO:0000256" key="1">
    <source>
        <dbReference type="SAM" id="MobiDB-lite"/>
    </source>
</evidence>
<accession>A0A6J4U9F3</accession>
<name>A0A6J4U9F3_9BACT</name>
<evidence type="ECO:0000313" key="2">
    <source>
        <dbReference type="EMBL" id="CAA9543272.1"/>
    </source>
</evidence>
<feature type="non-terminal residue" evidence="2">
    <location>
        <position position="1"/>
    </location>
</feature>
<feature type="region of interest" description="Disordered" evidence="1">
    <location>
        <begin position="1"/>
        <end position="84"/>
    </location>
</feature>